<evidence type="ECO:0000313" key="6">
    <source>
        <dbReference type="Proteomes" id="UP000773614"/>
    </source>
</evidence>
<keyword evidence="3" id="KW-0808">Transferase</keyword>
<dbReference type="GO" id="GO:0016757">
    <property type="term" value="F:glycosyltransferase activity"/>
    <property type="evidence" value="ECO:0007669"/>
    <property type="project" value="UniProtKB-KW"/>
</dbReference>
<dbReference type="RefSeq" id="WP_161140093.1">
    <property type="nucleotide sequence ID" value="NZ_SPKJ01000020.1"/>
</dbReference>
<keyword evidence="6" id="KW-1185">Reference proteome</keyword>
<dbReference type="EMBL" id="SPKJ01000020">
    <property type="protein sequence ID" value="MYZ47745.1"/>
    <property type="molecule type" value="Genomic_DNA"/>
</dbReference>
<dbReference type="InterPro" id="IPR050834">
    <property type="entry name" value="Glycosyltransf_2"/>
</dbReference>
<evidence type="ECO:0000256" key="3">
    <source>
        <dbReference type="ARBA" id="ARBA00022679"/>
    </source>
</evidence>
<dbReference type="OrthoDB" id="1676872at2"/>
<comment type="similarity">
    <text evidence="1">Belongs to the glycosyltransferase 2 family.</text>
</comment>
<organism evidence="5 6">
    <name type="scientific">Propylenella binzhouense</name>
    <dbReference type="NCBI Taxonomy" id="2555902"/>
    <lineage>
        <taxon>Bacteria</taxon>
        <taxon>Pseudomonadati</taxon>
        <taxon>Pseudomonadota</taxon>
        <taxon>Alphaproteobacteria</taxon>
        <taxon>Hyphomicrobiales</taxon>
        <taxon>Propylenellaceae</taxon>
        <taxon>Propylenella</taxon>
    </lineage>
</organism>
<evidence type="ECO:0000259" key="4">
    <source>
        <dbReference type="Pfam" id="PF00535"/>
    </source>
</evidence>
<evidence type="ECO:0000313" key="5">
    <source>
        <dbReference type="EMBL" id="MYZ47745.1"/>
    </source>
</evidence>
<name>A0A964T3K8_9HYPH</name>
<dbReference type="PANTHER" id="PTHR43685">
    <property type="entry name" value="GLYCOSYLTRANSFERASE"/>
    <property type="match status" value="1"/>
</dbReference>
<accession>A0A964T3K8</accession>
<dbReference type="AlphaFoldDB" id="A0A964T3K8"/>
<gene>
    <name evidence="5" type="ORF">E4O86_08470</name>
</gene>
<dbReference type="Proteomes" id="UP000773614">
    <property type="component" value="Unassembled WGS sequence"/>
</dbReference>
<reference evidence="5" key="1">
    <citation type="submission" date="2019-03" db="EMBL/GenBank/DDBJ databases">
        <title>Afifella sp. nov., isolated from activated sludge.</title>
        <authorList>
            <person name="Li Q."/>
            <person name="Liu Y."/>
        </authorList>
    </citation>
    <scope>NUCLEOTIDE SEQUENCE</scope>
    <source>
        <strain evidence="5">L72</strain>
    </source>
</reference>
<dbReference type="Gene3D" id="3.90.550.10">
    <property type="entry name" value="Spore Coat Polysaccharide Biosynthesis Protein SpsA, Chain A"/>
    <property type="match status" value="1"/>
</dbReference>
<feature type="domain" description="Glycosyltransferase 2-like" evidence="4">
    <location>
        <begin position="5"/>
        <end position="162"/>
    </location>
</feature>
<proteinExistence type="inferred from homology"/>
<keyword evidence="2" id="KW-0328">Glycosyltransferase</keyword>
<evidence type="ECO:0000256" key="2">
    <source>
        <dbReference type="ARBA" id="ARBA00022676"/>
    </source>
</evidence>
<dbReference type="SUPFAM" id="SSF53448">
    <property type="entry name" value="Nucleotide-diphospho-sugar transferases"/>
    <property type="match status" value="1"/>
</dbReference>
<sequence>MPEVSVVMPVRNAAPFLAPALRSILEQTGVKFELIAVDDGSSDGSSAILADFAASHGNMHVIPGEGRGISRALNRGIAAASAPLVARMDADDIALPGRVARQCAHLAAHPDLGVLGTQAQAIDEAGRPTRRMHVPVGPGRVRRALDISSALIHPSVMMRRQLLLAAGGYRPAFDGAEDYDLWLRLADATQIDNLPDTLLLYRRHGSQASTARRFRQARLAALAYALATSDLAGAGLDTELSAAELRKRFLASSPDAARRLRRLVATRLADNGGSTSMRGGRYFRAVLARAGDGAEPSLRRRLALAAVRHELHLARAGRPAEAAASLLRDLLQWRTGLLAAYLQHGAIVWTSRRAGGRSGTAAPPCGDA</sequence>
<dbReference type="PANTHER" id="PTHR43685:SF5">
    <property type="entry name" value="GLYCOSYLTRANSFERASE EPSE-RELATED"/>
    <property type="match status" value="1"/>
</dbReference>
<evidence type="ECO:0000256" key="1">
    <source>
        <dbReference type="ARBA" id="ARBA00006739"/>
    </source>
</evidence>
<dbReference type="InterPro" id="IPR029044">
    <property type="entry name" value="Nucleotide-diphossugar_trans"/>
</dbReference>
<dbReference type="Pfam" id="PF00535">
    <property type="entry name" value="Glycos_transf_2"/>
    <property type="match status" value="1"/>
</dbReference>
<comment type="caution">
    <text evidence="5">The sequence shown here is derived from an EMBL/GenBank/DDBJ whole genome shotgun (WGS) entry which is preliminary data.</text>
</comment>
<dbReference type="InterPro" id="IPR001173">
    <property type="entry name" value="Glyco_trans_2-like"/>
</dbReference>
<protein>
    <submittedName>
        <fullName evidence="5">Glycosyltransferase</fullName>
    </submittedName>
</protein>